<evidence type="ECO:0000313" key="11">
    <source>
        <dbReference type="Proteomes" id="UP000218334"/>
    </source>
</evidence>
<feature type="domain" description="NUDE" evidence="9">
    <location>
        <begin position="148"/>
        <end position="230"/>
    </location>
</feature>
<keyword evidence="4" id="KW-0493">Microtubule</keyword>
<keyword evidence="3" id="KW-0963">Cytoplasm</keyword>
<feature type="compositionally biased region" description="Polar residues" evidence="8">
    <location>
        <begin position="574"/>
        <end position="589"/>
    </location>
</feature>
<dbReference type="AlphaFoldDB" id="A0A2H3C2A2"/>
<evidence type="ECO:0000256" key="3">
    <source>
        <dbReference type="ARBA" id="ARBA00022490"/>
    </source>
</evidence>
<dbReference type="GO" id="GO:0000776">
    <property type="term" value="C:kinetochore"/>
    <property type="evidence" value="ECO:0007669"/>
    <property type="project" value="TreeGrafter"/>
</dbReference>
<sequence length="676" mass="73550">MTAVLLTKDALRRERVMSMDDAQLGYSPSTDWRTKYNEVADMLAETRAELDDFHLASKELEAELEDELQRTEKAQQDLKVKVARAEIERDEWKSKFMTLQTNHNTTTTSLQRELDKLRQDYQQIKVQLRELEMGNDDLERTERAVSSSLADAEAKYSRALEEKILLEHELLDKANLEEQCQRLKDELRDANIEVSVLKDQLAAQANSSSRESISSPSSAPVLRNSSDDLFNTPPPADLQLSELDRSSDSLLLFDNEVTPKKRSASRQAGQSVLLNRAGFQPMTSTPPRSTGIPRSTSIPSPYSSSRAANNPSPITRKVSTSSTTSSTSTTSRSKGVQMVSEMRARVRSLEQKIHSRVPRLRMGSVTNRISANAPIPNGNGTPTSSGPSKSIIGRTSWDPLNRRSSESRRSVDTESEKTKKDSPGDSSGWVLIMEDSPPPRRDVDRERRRLSSPSRSTSFRPNASASSASPTLRLNKTGLSQSTAGGMRRPQSRLSIGSSATTSSTVHTPTSRPSTPTFLPTPAGGSNGHSSGLGLKRSTGPVGHPQLQTKRSSLGSSTSAMPPPPAPRNKLRPVSSTPVNSGSRNSTYETGKALPSLPSDVSANVTVRQTKLPSSSTSSALSQSRIGRPGGGGGTRRESAERRDSAEGALRTSDLRATDLRPRARSGSTKFGRSVS</sequence>
<dbReference type="EMBL" id="KZ293416">
    <property type="protein sequence ID" value="PBK77195.1"/>
    <property type="molecule type" value="Genomic_DNA"/>
</dbReference>
<feature type="compositionally biased region" description="Polar residues" evidence="8">
    <location>
        <begin position="492"/>
        <end position="518"/>
    </location>
</feature>
<feature type="compositionally biased region" description="Low complexity" evidence="8">
    <location>
        <begin position="207"/>
        <end position="218"/>
    </location>
</feature>
<proteinExistence type="inferred from homology"/>
<feature type="compositionally biased region" description="Basic and acidic residues" evidence="8">
    <location>
        <begin position="437"/>
        <end position="449"/>
    </location>
</feature>
<feature type="compositionally biased region" description="Polar residues" evidence="8">
    <location>
        <begin position="461"/>
        <end position="484"/>
    </location>
</feature>
<feature type="compositionally biased region" description="Low complexity" evidence="8">
    <location>
        <begin position="292"/>
        <end position="306"/>
    </location>
</feature>
<dbReference type="GO" id="GO:0007059">
    <property type="term" value="P:chromosome segregation"/>
    <property type="evidence" value="ECO:0007669"/>
    <property type="project" value="TreeGrafter"/>
</dbReference>
<name>A0A2H3C2A2_9AGAR</name>
<feature type="compositionally biased region" description="Basic and acidic residues" evidence="8">
    <location>
        <begin position="635"/>
        <end position="646"/>
    </location>
</feature>
<dbReference type="GO" id="GO:0047496">
    <property type="term" value="P:vesicle transport along microtubule"/>
    <property type="evidence" value="ECO:0007669"/>
    <property type="project" value="TreeGrafter"/>
</dbReference>
<evidence type="ECO:0000256" key="7">
    <source>
        <dbReference type="SAM" id="Coils"/>
    </source>
</evidence>
<dbReference type="GO" id="GO:0005871">
    <property type="term" value="C:kinesin complex"/>
    <property type="evidence" value="ECO:0007669"/>
    <property type="project" value="TreeGrafter"/>
</dbReference>
<dbReference type="GO" id="GO:0051642">
    <property type="term" value="P:centrosome localization"/>
    <property type="evidence" value="ECO:0007669"/>
    <property type="project" value="TreeGrafter"/>
</dbReference>
<feature type="compositionally biased region" description="Low complexity" evidence="8">
    <location>
        <begin position="614"/>
        <end position="627"/>
    </location>
</feature>
<evidence type="ECO:0000256" key="4">
    <source>
        <dbReference type="ARBA" id="ARBA00022701"/>
    </source>
</evidence>
<dbReference type="Gene3D" id="6.10.250.1080">
    <property type="match status" value="1"/>
</dbReference>
<dbReference type="PANTHER" id="PTHR10921:SF1">
    <property type="entry name" value="NUCLEAR DISTRIBUTION PROTEIN NUDE HOMOLOG"/>
    <property type="match status" value="1"/>
</dbReference>
<evidence type="ECO:0000256" key="8">
    <source>
        <dbReference type="SAM" id="MobiDB-lite"/>
    </source>
</evidence>
<accession>A0A2H3C2A2</accession>
<organism evidence="10 11">
    <name type="scientific">Armillaria solidipes</name>
    <dbReference type="NCBI Taxonomy" id="1076256"/>
    <lineage>
        <taxon>Eukaryota</taxon>
        <taxon>Fungi</taxon>
        <taxon>Dikarya</taxon>
        <taxon>Basidiomycota</taxon>
        <taxon>Agaricomycotina</taxon>
        <taxon>Agaricomycetes</taxon>
        <taxon>Agaricomycetidae</taxon>
        <taxon>Agaricales</taxon>
        <taxon>Marasmiineae</taxon>
        <taxon>Physalacriaceae</taxon>
        <taxon>Armillaria</taxon>
    </lineage>
</organism>
<dbReference type="InterPro" id="IPR006964">
    <property type="entry name" value="NUDE_dom"/>
</dbReference>
<dbReference type="GO" id="GO:0005874">
    <property type="term" value="C:microtubule"/>
    <property type="evidence" value="ECO:0007669"/>
    <property type="project" value="UniProtKB-KW"/>
</dbReference>
<dbReference type="PANTHER" id="PTHR10921">
    <property type="entry name" value="NUCLEAR DISTRIBUTION PROTEIN NUDE HOMOLOG 1"/>
    <property type="match status" value="1"/>
</dbReference>
<feature type="compositionally biased region" description="Polar residues" evidence="8">
    <location>
        <begin position="599"/>
        <end position="613"/>
    </location>
</feature>
<dbReference type="GO" id="GO:0008017">
    <property type="term" value="F:microtubule binding"/>
    <property type="evidence" value="ECO:0007669"/>
    <property type="project" value="InterPro"/>
</dbReference>
<comment type="similarity">
    <text evidence="2">Belongs to the nudE family.</text>
</comment>
<evidence type="ECO:0000256" key="1">
    <source>
        <dbReference type="ARBA" id="ARBA00004245"/>
    </source>
</evidence>
<dbReference type="InterPro" id="IPR033494">
    <property type="entry name" value="NUDE"/>
</dbReference>
<dbReference type="Pfam" id="PF04880">
    <property type="entry name" value="NUDE_C"/>
    <property type="match status" value="1"/>
</dbReference>
<dbReference type="Proteomes" id="UP000218334">
    <property type="component" value="Unassembled WGS sequence"/>
</dbReference>
<feature type="compositionally biased region" description="Low complexity" evidence="8">
    <location>
        <begin position="451"/>
        <end position="460"/>
    </location>
</feature>
<feature type="coiled-coil region" evidence="7">
    <location>
        <begin position="43"/>
        <end position="200"/>
    </location>
</feature>
<feature type="region of interest" description="Disordered" evidence="8">
    <location>
        <begin position="258"/>
        <end position="676"/>
    </location>
</feature>
<feature type="compositionally biased region" description="Polar residues" evidence="8">
    <location>
        <begin position="378"/>
        <end position="388"/>
    </location>
</feature>
<evidence type="ECO:0000313" key="10">
    <source>
        <dbReference type="EMBL" id="PBK77195.1"/>
    </source>
</evidence>
<reference evidence="11" key="1">
    <citation type="journal article" date="2017" name="Nat. Ecol. Evol.">
        <title>Genome expansion and lineage-specific genetic innovations in the forest pathogenic fungi Armillaria.</title>
        <authorList>
            <person name="Sipos G."/>
            <person name="Prasanna A.N."/>
            <person name="Walter M.C."/>
            <person name="O'Connor E."/>
            <person name="Balint B."/>
            <person name="Krizsan K."/>
            <person name="Kiss B."/>
            <person name="Hess J."/>
            <person name="Varga T."/>
            <person name="Slot J."/>
            <person name="Riley R."/>
            <person name="Boka B."/>
            <person name="Rigling D."/>
            <person name="Barry K."/>
            <person name="Lee J."/>
            <person name="Mihaltcheva S."/>
            <person name="LaButti K."/>
            <person name="Lipzen A."/>
            <person name="Waldron R."/>
            <person name="Moloney N.M."/>
            <person name="Sperisen C."/>
            <person name="Kredics L."/>
            <person name="Vagvoelgyi C."/>
            <person name="Patrignani A."/>
            <person name="Fitzpatrick D."/>
            <person name="Nagy I."/>
            <person name="Doyle S."/>
            <person name="Anderson J.B."/>
            <person name="Grigoriev I.V."/>
            <person name="Gueldener U."/>
            <person name="Muensterkoetter M."/>
            <person name="Nagy L.G."/>
        </authorList>
    </citation>
    <scope>NUCLEOTIDE SEQUENCE [LARGE SCALE GENOMIC DNA]</scope>
    <source>
        <strain evidence="11">28-4</strain>
    </source>
</reference>
<feature type="compositionally biased region" description="Polar residues" evidence="8">
    <location>
        <begin position="546"/>
        <end position="560"/>
    </location>
</feature>
<keyword evidence="11" id="KW-1185">Reference proteome</keyword>
<feature type="compositionally biased region" description="Basic and acidic residues" evidence="8">
    <location>
        <begin position="342"/>
        <end position="353"/>
    </location>
</feature>
<keyword evidence="6" id="KW-0206">Cytoskeleton</keyword>
<evidence type="ECO:0000259" key="9">
    <source>
        <dbReference type="Pfam" id="PF04880"/>
    </source>
</evidence>
<dbReference type="GO" id="GO:0000132">
    <property type="term" value="P:establishment of mitotic spindle orientation"/>
    <property type="evidence" value="ECO:0007669"/>
    <property type="project" value="TreeGrafter"/>
</dbReference>
<feature type="compositionally biased region" description="Polar residues" evidence="8">
    <location>
        <begin position="666"/>
        <end position="676"/>
    </location>
</feature>
<dbReference type="GO" id="GO:0007020">
    <property type="term" value="P:microtubule nucleation"/>
    <property type="evidence" value="ECO:0007669"/>
    <property type="project" value="TreeGrafter"/>
</dbReference>
<protein>
    <recommendedName>
        <fullName evidence="9">NUDE domain-containing protein</fullName>
    </recommendedName>
</protein>
<evidence type="ECO:0000256" key="6">
    <source>
        <dbReference type="ARBA" id="ARBA00023212"/>
    </source>
</evidence>
<evidence type="ECO:0000256" key="5">
    <source>
        <dbReference type="ARBA" id="ARBA00023054"/>
    </source>
</evidence>
<gene>
    <name evidence="10" type="ORF">ARMSODRAFT_949096</name>
</gene>
<dbReference type="STRING" id="1076256.A0A2H3C2A2"/>
<feature type="compositionally biased region" description="Low complexity" evidence="8">
    <location>
        <begin position="319"/>
        <end position="331"/>
    </location>
</feature>
<evidence type="ECO:0000256" key="2">
    <source>
        <dbReference type="ARBA" id="ARBA00007429"/>
    </source>
</evidence>
<comment type="subcellular location">
    <subcellularLocation>
        <location evidence="1">Cytoplasm</location>
        <location evidence="1">Cytoskeleton</location>
    </subcellularLocation>
</comment>
<feature type="compositionally biased region" description="Basic and acidic residues" evidence="8">
    <location>
        <begin position="653"/>
        <end position="662"/>
    </location>
</feature>
<keyword evidence="5 7" id="KW-0175">Coiled coil</keyword>
<feature type="compositionally biased region" description="Basic and acidic residues" evidence="8">
    <location>
        <begin position="400"/>
        <end position="423"/>
    </location>
</feature>
<feature type="region of interest" description="Disordered" evidence="8">
    <location>
        <begin position="205"/>
        <end position="240"/>
    </location>
</feature>